<sequence length="74" mass="7609">MTVSSDTVRGVLDAPDGTLLVMRDGELTMTDDDSGAVLVTTKAALVEQLGDDRSAERLGTAAAALNDMVDKLGA</sequence>
<name>A0ABS2L0U5_9NOCA</name>
<evidence type="ECO:0000313" key="2">
    <source>
        <dbReference type="Proteomes" id="UP000703038"/>
    </source>
</evidence>
<accession>A0ABS2L0U5</accession>
<dbReference type="RefSeq" id="WP_204869821.1">
    <property type="nucleotide sequence ID" value="NZ_JAFBBK010000001.1"/>
</dbReference>
<comment type="caution">
    <text evidence="1">The sequence shown here is derived from an EMBL/GenBank/DDBJ whole genome shotgun (WGS) entry which is preliminary data.</text>
</comment>
<evidence type="ECO:0000313" key="1">
    <source>
        <dbReference type="EMBL" id="MBM7417181.1"/>
    </source>
</evidence>
<dbReference type="EMBL" id="JAFBBK010000001">
    <property type="protein sequence ID" value="MBM7417181.1"/>
    <property type="molecule type" value="Genomic_DNA"/>
</dbReference>
<organism evidence="1 2">
    <name type="scientific">Rhodococcoides corynebacterioides</name>
    <dbReference type="NCBI Taxonomy" id="53972"/>
    <lineage>
        <taxon>Bacteria</taxon>
        <taxon>Bacillati</taxon>
        <taxon>Actinomycetota</taxon>
        <taxon>Actinomycetes</taxon>
        <taxon>Mycobacteriales</taxon>
        <taxon>Nocardiaceae</taxon>
        <taxon>Rhodococcoides</taxon>
    </lineage>
</organism>
<protein>
    <submittedName>
        <fullName evidence="1">Uncharacterized protein</fullName>
    </submittedName>
</protein>
<gene>
    <name evidence="1" type="ORF">JOE42_003914</name>
</gene>
<proteinExistence type="predicted"/>
<dbReference type="Proteomes" id="UP000703038">
    <property type="component" value="Unassembled WGS sequence"/>
</dbReference>
<keyword evidence="2" id="KW-1185">Reference proteome</keyword>
<reference evidence="1 2" key="1">
    <citation type="submission" date="2021-01" db="EMBL/GenBank/DDBJ databases">
        <title>Genomics of switchgrass bacterial isolates.</title>
        <authorList>
            <person name="Shade A."/>
        </authorList>
    </citation>
    <scope>NUCLEOTIDE SEQUENCE [LARGE SCALE GENOMIC DNA]</scope>
    <source>
        <strain evidence="1 2">PvP111</strain>
    </source>
</reference>